<name>A0A5J4KX22_9ZZZZ</name>
<dbReference type="AlphaFoldDB" id="A0A5J4KX22"/>
<feature type="transmembrane region" description="Helical" evidence="1">
    <location>
        <begin position="275"/>
        <end position="291"/>
    </location>
</feature>
<feature type="transmembrane region" description="Helical" evidence="1">
    <location>
        <begin position="6"/>
        <end position="22"/>
    </location>
</feature>
<keyword evidence="1" id="KW-0812">Transmembrane</keyword>
<dbReference type="GO" id="GO:0016020">
    <property type="term" value="C:membrane"/>
    <property type="evidence" value="ECO:0007669"/>
    <property type="project" value="InterPro"/>
</dbReference>
<dbReference type="InterPro" id="IPR000620">
    <property type="entry name" value="EamA_dom"/>
</dbReference>
<dbReference type="PANTHER" id="PTHR22911:SF137">
    <property type="entry name" value="SOLUTE CARRIER FAMILY 35 MEMBER G2-RELATED"/>
    <property type="match status" value="1"/>
</dbReference>
<feature type="transmembrane region" description="Helical" evidence="1">
    <location>
        <begin position="34"/>
        <end position="57"/>
    </location>
</feature>
<organism evidence="3">
    <name type="scientific">hot springs metagenome</name>
    <dbReference type="NCBI Taxonomy" id="433727"/>
    <lineage>
        <taxon>unclassified sequences</taxon>
        <taxon>metagenomes</taxon>
        <taxon>ecological metagenomes</taxon>
    </lineage>
</organism>
<feature type="transmembrane region" description="Helical" evidence="1">
    <location>
        <begin position="183"/>
        <end position="204"/>
    </location>
</feature>
<sequence length="292" mass="32487">MENLWVLLSLIAAFSLATSDALTKRALLLHNEYLIAWLRLLLSLPVLLASLLFIPVPQLDRDFYISFLTALPLEIIAIILYIKALKISPLSLTLPFLSLTPIFLIIVPYIILGEKVSFVGAMGVLLIAAGGYTLNLKEFKKGILEPFAAIKREKGSIFMIIVALIYSFTSSLGKRAIEHSSPIFFGATYITLLVIVLTPIALYKGRGELRVIFRNGAIKSTILPGMLQSVMIISHMIAMSLTEVAYMISVKRLSLLIGVFYGYLFFKESGIRERMIGTILMLIGFVLIVLYH</sequence>
<protein>
    <recommendedName>
        <fullName evidence="2">EamA domain-containing protein</fullName>
    </recommendedName>
</protein>
<gene>
    <name evidence="3" type="ORF">A45J_0231</name>
</gene>
<feature type="transmembrane region" description="Helical" evidence="1">
    <location>
        <begin position="244"/>
        <end position="266"/>
    </location>
</feature>
<dbReference type="Gene3D" id="1.10.3730.20">
    <property type="match status" value="1"/>
</dbReference>
<keyword evidence="1" id="KW-0472">Membrane</keyword>
<comment type="caution">
    <text evidence="3">The sequence shown here is derived from an EMBL/GenBank/DDBJ whole genome shotgun (WGS) entry which is preliminary data.</text>
</comment>
<feature type="transmembrane region" description="Helical" evidence="1">
    <location>
        <begin position="94"/>
        <end position="112"/>
    </location>
</feature>
<proteinExistence type="predicted"/>
<feature type="transmembrane region" description="Helical" evidence="1">
    <location>
        <begin position="157"/>
        <end position="177"/>
    </location>
</feature>
<accession>A0A5J4KX22</accession>
<dbReference type="PANTHER" id="PTHR22911">
    <property type="entry name" value="ACYL-MALONYL CONDENSING ENZYME-RELATED"/>
    <property type="match status" value="1"/>
</dbReference>
<dbReference type="Pfam" id="PF00892">
    <property type="entry name" value="EamA"/>
    <property type="match status" value="2"/>
</dbReference>
<keyword evidence="1" id="KW-1133">Transmembrane helix</keyword>
<dbReference type="InterPro" id="IPR037185">
    <property type="entry name" value="EmrE-like"/>
</dbReference>
<dbReference type="SUPFAM" id="SSF103481">
    <property type="entry name" value="Multidrug resistance efflux transporter EmrE"/>
    <property type="match status" value="1"/>
</dbReference>
<dbReference type="EMBL" id="BLAB01000001">
    <property type="protein sequence ID" value="GER92515.1"/>
    <property type="molecule type" value="Genomic_DNA"/>
</dbReference>
<evidence type="ECO:0000256" key="1">
    <source>
        <dbReference type="SAM" id="Phobius"/>
    </source>
</evidence>
<evidence type="ECO:0000313" key="3">
    <source>
        <dbReference type="EMBL" id="GER92515.1"/>
    </source>
</evidence>
<feature type="transmembrane region" description="Helical" evidence="1">
    <location>
        <begin position="216"/>
        <end position="238"/>
    </location>
</feature>
<feature type="domain" description="EamA" evidence="2">
    <location>
        <begin position="4"/>
        <end position="132"/>
    </location>
</feature>
<feature type="transmembrane region" description="Helical" evidence="1">
    <location>
        <begin position="63"/>
        <end position="82"/>
    </location>
</feature>
<feature type="transmembrane region" description="Helical" evidence="1">
    <location>
        <begin position="118"/>
        <end position="136"/>
    </location>
</feature>
<evidence type="ECO:0000259" key="2">
    <source>
        <dbReference type="Pfam" id="PF00892"/>
    </source>
</evidence>
<reference evidence="3" key="1">
    <citation type="submission" date="2019-10" db="EMBL/GenBank/DDBJ databases">
        <title>Metagenomic sequencing of thiosulfate-disproportionating enrichment culture.</title>
        <authorList>
            <person name="Umezawa K."/>
            <person name="Kojima H."/>
            <person name="Fukui M."/>
        </authorList>
    </citation>
    <scope>NUCLEOTIDE SEQUENCE</scope>
    <source>
        <strain evidence="3">45J</strain>
    </source>
</reference>
<feature type="domain" description="EamA" evidence="2">
    <location>
        <begin position="154"/>
        <end position="289"/>
    </location>
</feature>